<accession>A0AAW9SUW6</accession>
<keyword evidence="3 4" id="KW-0732">Signal</keyword>
<dbReference type="Proteomes" id="UP001428774">
    <property type="component" value="Unassembled WGS sequence"/>
</dbReference>
<protein>
    <recommendedName>
        <fullName evidence="2">Curli production assembly/transport component CsgF</fullName>
    </recommendedName>
</protein>
<evidence type="ECO:0000256" key="3">
    <source>
        <dbReference type="ARBA" id="ARBA00022729"/>
    </source>
</evidence>
<reference evidence="5 6" key="1">
    <citation type="submission" date="2024-05" db="EMBL/GenBank/DDBJ databases">
        <title>Genome sequence of Ponticoccus litoralis KCCM 90028.</title>
        <authorList>
            <person name="Kim J.M."/>
            <person name="Lee J.K."/>
            <person name="Choi B.J."/>
            <person name="Bayburt H."/>
            <person name="Baek J.H."/>
            <person name="Jeon C.O."/>
        </authorList>
    </citation>
    <scope>NUCLEOTIDE SEQUENCE [LARGE SCALE GENOMIC DNA]</scope>
    <source>
        <strain evidence="5 6">KCCM 90028</strain>
    </source>
</reference>
<evidence type="ECO:0000256" key="2">
    <source>
        <dbReference type="ARBA" id="ARBA00014031"/>
    </source>
</evidence>
<evidence type="ECO:0000313" key="6">
    <source>
        <dbReference type="Proteomes" id="UP001428774"/>
    </source>
</evidence>
<comment type="caution">
    <text evidence="5">The sequence shown here is derived from an EMBL/GenBank/DDBJ whole genome shotgun (WGS) entry which is preliminary data.</text>
</comment>
<evidence type="ECO:0000256" key="4">
    <source>
        <dbReference type="SAM" id="SignalP"/>
    </source>
</evidence>
<feature type="chain" id="PRO_5043623075" description="Curli production assembly/transport component CsgF" evidence="4">
    <location>
        <begin position="25"/>
        <end position="104"/>
    </location>
</feature>
<dbReference type="RefSeq" id="WP_347167648.1">
    <property type="nucleotide sequence ID" value="NZ_JBDNCH010000002.1"/>
</dbReference>
<evidence type="ECO:0000256" key="1">
    <source>
        <dbReference type="ARBA" id="ARBA00003989"/>
    </source>
</evidence>
<dbReference type="InterPro" id="IPR018893">
    <property type="entry name" value="T8SS_CsgF"/>
</dbReference>
<proteinExistence type="predicted"/>
<gene>
    <name evidence="5" type="ORF">ABFB10_18685</name>
</gene>
<dbReference type="AlphaFoldDB" id="A0AAW9SUW6"/>
<sequence length="104" mass="10720">MIKINMLLRIGSAVLILSPGAAMAGDLVYKPLNPGFGGNPDVFGYLIGTAQIQNQFAEQGGGGGGNAPPEINFPPIVIDLGGVGGTPTPPAPVRRIQCRQVLNR</sequence>
<organism evidence="5 6">
    <name type="scientific">Ponticoccus litoralis</name>
    <dbReference type="NCBI Taxonomy" id="422297"/>
    <lineage>
        <taxon>Bacteria</taxon>
        <taxon>Pseudomonadati</taxon>
        <taxon>Pseudomonadota</taxon>
        <taxon>Alphaproteobacteria</taxon>
        <taxon>Rhodobacterales</taxon>
        <taxon>Roseobacteraceae</taxon>
        <taxon>Ponticoccus</taxon>
    </lineage>
</organism>
<evidence type="ECO:0000313" key="5">
    <source>
        <dbReference type="EMBL" id="MEN9062708.1"/>
    </source>
</evidence>
<name>A0AAW9SUW6_9RHOB</name>
<dbReference type="Pfam" id="PF10614">
    <property type="entry name" value="CsgF"/>
    <property type="match status" value="1"/>
</dbReference>
<comment type="function">
    <text evidence="1">May be involved in the biogenesis of curli organelles.</text>
</comment>
<keyword evidence="6" id="KW-1185">Reference proteome</keyword>
<dbReference type="EMBL" id="JBDNCH010000002">
    <property type="protein sequence ID" value="MEN9062708.1"/>
    <property type="molecule type" value="Genomic_DNA"/>
</dbReference>
<feature type="signal peptide" evidence="4">
    <location>
        <begin position="1"/>
        <end position="24"/>
    </location>
</feature>